<feature type="non-terminal residue" evidence="1">
    <location>
        <position position="1"/>
    </location>
</feature>
<proteinExistence type="predicted"/>
<name>W7TNK4_9STRA</name>
<protein>
    <submittedName>
        <fullName evidence="1">Uncharacterized protein</fullName>
    </submittedName>
</protein>
<accession>W7TNK4</accession>
<dbReference type="AlphaFoldDB" id="W7TNK4"/>
<dbReference type="EMBL" id="AZIL01002201">
    <property type="protein sequence ID" value="EWM22314.1"/>
    <property type="molecule type" value="Genomic_DNA"/>
</dbReference>
<keyword evidence="2" id="KW-1185">Reference proteome</keyword>
<comment type="caution">
    <text evidence="1">The sequence shown here is derived from an EMBL/GenBank/DDBJ whole genome shotgun (WGS) entry which is preliminary data.</text>
</comment>
<organism evidence="1 2">
    <name type="scientific">Nannochloropsis gaditana</name>
    <dbReference type="NCBI Taxonomy" id="72520"/>
    <lineage>
        <taxon>Eukaryota</taxon>
        <taxon>Sar</taxon>
        <taxon>Stramenopiles</taxon>
        <taxon>Ochrophyta</taxon>
        <taxon>Eustigmatophyceae</taxon>
        <taxon>Eustigmatales</taxon>
        <taxon>Monodopsidaceae</taxon>
        <taxon>Nannochloropsis</taxon>
    </lineage>
</organism>
<evidence type="ECO:0000313" key="2">
    <source>
        <dbReference type="Proteomes" id="UP000019335"/>
    </source>
</evidence>
<gene>
    <name evidence="1" type="ORF">Naga_103901g1</name>
</gene>
<reference evidence="1 2" key="1">
    <citation type="journal article" date="2014" name="Mol. Plant">
        <title>Chromosome Scale Genome Assembly and Transcriptome Profiling of Nannochloropsis gaditana in Nitrogen Depletion.</title>
        <authorList>
            <person name="Corteggiani Carpinelli E."/>
            <person name="Telatin A."/>
            <person name="Vitulo N."/>
            <person name="Forcato C."/>
            <person name="D'Angelo M."/>
            <person name="Schiavon R."/>
            <person name="Vezzi A."/>
            <person name="Giacometti G.M."/>
            <person name="Morosinotto T."/>
            <person name="Valle G."/>
        </authorList>
    </citation>
    <scope>NUCLEOTIDE SEQUENCE [LARGE SCALE GENOMIC DNA]</scope>
    <source>
        <strain evidence="1 2">B-31</strain>
    </source>
</reference>
<evidence type="ECO:0000313" key="1">
    <source>
        <dbReference type="EMBL" id="EWM22314.1"/>
    </source>
</evidence>
<sequence>SLPFPLSRSQIRAIIDQFSLSELDVSDQGVVSVCSFSTESNQAAAKFIEDMYKDEVKASNTVEFKGPMPEVGTVFRDVEIKGTPSLPLSLPLALCPSLPPSLPDPAIRLD</sequence>
<dbReference type="Proteomes" id="UP000019335">
    <property type="component" value="Unassembled WGS sequence"/>
</dbReference>